<proteinExistence type="predicted"/>
<name>A0A1D6KN34_MAIZE</name>
<accession>A0A1D6KN34</accession>
<organism evidence="1">
    <name type="scientific">Zea mays</name>
    <name type="common">Maize</name>
    <dbReference type="NCBI Taxonomy" id="4577"/>
    <lineage>
        <taxon>Eukaryota</taxon>
        <taxon>Viridiplantae</taxon>
        <taxon>Streptophyta</taxon>
        <taxon>Embryophyta</taxon>
        <taxon>Tracheophyta</taxon>
        <taxon>Spermatophyta</taxon>
        <taxon>Magnoliopsida</taxon>
        <taxon>Liliopsida</taxon>
        <taxon>Poales</taxon>
        <taxon>Poaceae</taxon>
        <taxon>PACMAD clade</taxon>
        <taxon>Panicoideae</taxon>
        <taxon>Andropogonodae</taxon>
        <taxon>Andropogoneae</taxon>
        <taxon>Tripsacinae</taxon>
        <taxon>Zea</taxon>
    </lineage>
</organism>
<reference evidence="1" key="1">
    <citation type="submission" date="2015-12" db="EMBL/GenBank/DDBJ databases">
        <title>Update maize B73 reference genome by single molecule sequencing technologies.</title>
        <authorList>
            <consortium name="Maize Genome Sequencing Project"/>
            <person name="Ware D."/>
        </authorList>
    </citation>
    <scope>NUCLEOTIDE SEQUENCE [LARGE SCALE GENOMIC DNA]</scope>
    <source>
        <tissue evidence="1">Seedling</tissue>
    </source>
</reference>
<dbReference type="EMBL" id="CM007647">
    <property type="protein sequence ID" value="ONM04227.1"/>
    <property type="molecule type" value="Genomic_DNA"/>
</dbReference>
<sequence>MRVLFTHVFFCSFVNNPNLCGPDTTKPCPDAPPFSPPPPYNPTTPMQSPGDLFRLSSEILEFNRTFPSLLFHLNDILIGKMYTSKTSIMLSRLESGKE</sequence>
<protein>
    <submittedName>
        <fullName evidence="1">Uncharacterized protein</fullName>
    </submittedName>
</protein>
<evidence type="ECO:0000313" key="1">
    <source>
        <dbReference type="EMBL" id="ONM04227.1"/>
    </source>
</evidence>
<gene>
    <name evidence="1" type="ORF">ZEAMMB73_Zm00001d032016</name>
</gene>
<dbReference type="AlphaFoldDB" id="A0A1D6KN34"/>